<reference evidence="3" key="1">
    <citation type="submission" date="2021-04" db="EMBL/GenBank/DDBJ databases">
        <authorList>
            <person name="Hartkoorn R.C."/>
            <person name="Beaudoing E."/>
            <person name="Hot D."/>
        </authorList>
    </citation>
    <scope>NUCLEOTIDE SEQUENCE</scope>
    <source>
        <strain evidence="3">NRRL B-16292</strain>
    </source>
</reference>
<dbReference type="RefSeq" id="WP_259860142.1">
    <property type="nucleotide sequence ID" value="NZ_BAAAST010000033.1"/>
</dbReference>
<accession>A0ABY5VZ12</accession>
<feature type="compositionally biased region" description="Polar residues" evidence="1">
    <location>
        <begin position="1"/>
        <end position="12"/>
    </location>
</feature>
<keyword evidence="2" id="KW-1133">Transmembrane helix</keyword>
<evidence type="ECO:0000313" key="3">
    <source>
        <dbReference type="EMBL" id="UWP82370.1"/>
    </source>
</evidence>
<sequence length="169" mass="17211">MDTGQHSAATEQPSPPAAPPSPGRRRRTRLLVAGGVVAALVVAGLVAARLAATGDGQGKPTDTGIASCARHIAEGVVSEVSPSGAGGGRQVTIQVETSLKGAEVGKPLTYDVDEPSGAQVSPGTRVFVIVSRFPAEPVHQYVGADVAWARDWMTRAVPLSQDVPCDGPA</sequence>
<feature type="transmembrane region" description="Helical" evidence="2">
    <location>
        <begin position="30"/>
        <end position="52"/>
    </location>
</feature>
<feature type="region of interest" description="Disordered" evidence="1">
    <location>
        <begin position="1"/>
        <end position="25"/>
    </location>
</feature>
<reference evidence="3" key="2">
    <citation type="submission" date="2022-09" db="EMBL/GenBank/DDBJ databases">
        <title>Biosynthetic gene clusters of Dactylosporangioum fulvum.</title>
        <authorList>
            <person name="Caradec T."/>
        </authorList>
    </citation>
    <scope>NUCLEOTIDE SEQUENCE</scope>
    <source>
        <strain evidence="3">NRRL B-16292</strain>
    </source>
</reference>
<keyword evidence="4" id="KW-1185">Reference proteome</keyword>
<evidence type="ECO:0000256" key="1">
    <source>
        <dbReference type="SAM" id="MobiDB-lite"/>
    </source>
</evidence>
<keyword evidence="2" id="KW-0472">Membrane</keyword>
<evidence type="ECO:0000313" key="4">
    <source>
        <dbReference type="Proteomes" id="UP001059617"/>
    </source>
</evidence>
<gene>
    <name evidence="3" type="ORF">Dfulv_46230</name>
</gene>
<dbReference type="Proteomes" id="UP001059617">
    <property type="component" value="Chromosome"/>
</dbReference>
<keyword evidence="2" id="KW-0812">Transmembrane</keyword>
<feature type="compositionally biased region" description="Pro residues" evidence="1">
    <location>
        <begin position="13"/>
        <end position="22"/>
    </location>
</feature>
<organism evidence="3 4">
    <name type="scientific">Dactylosporangium fulvum</name>
    <dbReference type="NCBI Taxonomy" id="53359"/>
    <lineage>
        <taxon>Bacteria</taxon>
        <taxon>Bacillati</taxon>
        <taxon>Actinomycetota</taxon>
        <taxon>Actinomycetes</taxon>
        <taxon>Micromonosporales</taxon>
        <taxon>Micromonosporaceae</taxon>
        <taxon>Dactylosporangium</taxon>
    </lineage>
</organism>
<proteinExistence type="predicted"/>
<evidence type="ECO:0000256" key="2">
    <source>
        <dbReference type="SAM" id="Phobius"/>
    </source>
</evidence>
<dbReference type="EMBL" id="CP073720">
    <property type="protein sequence ID" value="UWP82370.1"/>
    <property type="molecule type" value="Genomic_DNA"/>
</dbReference>
<name>A0ABY5VZ12_9ACTN</name>
<protein>
    <submittedName>
        <fullName evidence="3">Uncharacterized protein</fullName>
    </submittedName>
</protein>